<dbReference type="CDD" id="cd00368">
    <property type="entry name" value="Molybdopterin-Binding"/>
    <property type="match status" value="1"/>
</dbReference>
<evidence type="ECO:0000256" key="5">
    <source>
        <dbReference type="ARBA" id="ARBA00023004"/>
    </source>
</evidence>
<dbReference type="PANTHER" id="PTHR43105:SF14">
    <property type="entry name" value="FORMATE DEHYDROGENASE H"/>
    <property type="match status" value="1"/>
</dbReference>
<dbReference type="PROSITE" id="PS00551">
    <property type="entry name" value="MOLYBDOPTERIN_PROK_1"/>
    <property type="match status" value="1"/>
</dbReference>
<dbReference type="Gene3D" id="2.20.25.90">
    <property type="entry name" value="ADC-like domains"/>
    <property type="match status" value="1"/>
</dbReference>
<evidence type="ECO:0000256" key="4">
    <source>
        <dbReference type="ARBA" id="ARBA00023002"/>
    </source>
</evidence>
<keyword evidence="6" id="KW-0411">Iron-sulfur</keyword>
<dbReference type="InterPro" id="IPR006656">
    <property type="entry name" value="Mopterin_OxRdtase"/>
</dbReference>
<dbReference type="InterPro" id="IPR050123">
    <property type="entry name" value="Prok_molybdopt-oxidoreductase"/>
</dbReference>
<evidence type="ECO:0000256" key="2">
    <source>
        <dbReference type="ARBA" id="ARBA00022485"/>
    </source>
</evidence>
<dbReference type="SMART" id="SM00926">
    <property type="entry name" value="Molybdop_Fe4S4"/>
    <property type="match status" value="1"/>
</dbReference>
<dbReference type="Gene3D" id="3.40.228.10">
    <property type="entry name" value="Dimethylsulfoxide Reductase, domain 2"/>
    <property type="match status" value="1"/>
</dbReference>
<reference evidence="8" key="1">
    <citation type="submission" date="2022-12" db="EMBL/GenBank/DDBJ databases">
        <title>Isolation and characterisation of novel Methanocorpusculum spp. from native Australian herbivores indicates the genus is ancestrally host-associated.</title>
        <authorList>
            <person name="Volmer J.G."/>
            <person name="Soo R.M."/>
            <person name="Evans P.N."/>
            <person name="Hoedt E.C."/>
            <person name="Astorga Alsina A.L."/>
            <person name="Woodcroft B.J."/>
            <person name="Tyson G.W."/>
            <person name="Hugenholtz P."/>
            <person name="Morrison M."/>
        </authorList>
    </citation>
    <scope>NUCLEOTIDE SEQUENCE</scope>
    <source>
        <strain evidence="8">CW153</strain>
    </source>
</reference>
<dbReference type="InterPro" id="IPR027467">
    <property type="entry name" value="MopterinOxRdtase_cofactor_BS"/>
</dbReference>
<evidence type="ECO:0000259" key="7">
    <source>
        <dbReference type="PROSITE" id="PS51669"/>
    </source>
</evidence>
<protein>
    <submittedName>
        <fullName evidence="8">Molybdopterin-dependent oxidoreductase</fullName>
    </submittedName>
</protein>
<dbReference type="Gene3D" id="3.40.50.740">
    <property type="match status" value="2"/>
</dbReference>
<keyword evidence="9" id="KW-1185">Reference proteome</keyword>
<feature type="domain" description="4Fe-4S Mo/W bis-MGD-type" evidence="7">
    <location>
        <begin position="3"/>
        <end position="59"/>
    </location>
</feature>
<evidence type="ECO:0000256" key="3">
    <source>
        <dbReference type="ARBA" id="ARBA00022723"/>
    </source>
</evidence>
<sequence length="389" mass="40871">MEMEYVTTTCPYCGTGCGLNLIVSDGKAVGVAPYHRSPVGSGKLCTRGLHAAKALSEWRIEKPAVKGEPVTWDEAVAEAKKLTAYSGDEIAVAISSRLTNEAMFLAACYAREVLGAANIGVVGGGCGASTTTITDLAKADTILMIGDVMKRLPVTGNKLYRVQANGGRLLYLGPESYTAVQADTAVITDEYTKIPDEFSRELAAAANPVVMYLAGDTAAAAITAALPAKTAVLYETNNGRGAAALGLDRFALGEKTKALLIITETPEREEDIYADLMPNLEKLEMIVAVGSNATYLSDAATVVLPAAAVNEYPGTVTSWEGRVQKVRAAAAAPEEAKCPCEIISLLSGGKYAWEDKAAVFADLAAAVPAYAGIVYEEIEKPEGVFLREA</sequence>
<evidence type="ECO:0000256" key="6">
    <source>
        <dbReference type="ARBA" id="ARBA00023014"/>
    </source>
</evidence>
<accession>A0ABT4IPG5</accession>
<comment type="similarity">
    <text evidence="1">Belongs to the prokaryotic molybdopterin-containing oxidoreductase family.</text>
</comment>
<gene>
    <name evidence="8" type="ORF">O0S09_08180</name>
</gene>
<evidence type="ECO:0000313" key="8">
    <source>
        <dbReference type="EMBL" id="MCZ0863224.1"/>
    </source>
</evidence>
<comment type="caution">
    <text evidence="8">The sequence shown here is derived from an EMBL/GenBank/DDBJ whole genome shotgun (WGS) entry which is preliminary data.</text>
</comment>
<proteinExistence type="inferred from homology"/>
<dbReference type="InterPro" id="IPR006963">
    <property type="entry name" value="Mopterin_OxRdtase_4Fe-4S_dom"/>
</dbReference>
<dbReference type="Pfam" id="PF00384">
    <property type="entry name" value="Molybdopterin"/>
    <property type="match status" value="2"/>
</dbReference>
<dbReference type="PROSITE" id="PS51669">
    <property type="entry name" value="4FE4S_MOW_BIS_MGD"/>
    <property type="match status" value="1"/>
</dbReference>
<keyword evidence="2" id="KW-0004">4Fe-4S</keyword>
<keyword evidence="5" id="KW-0408">Iron</keyword>
<dbReference type="Proteomes" id="UP001141336">
    <property type="component" value="Unassembled WGS sequence"/>
</dbReference>
<name>A0ABT4IPG5_9EURY</name>
<evidence type="ECO:0000313" key="9">
    <source>
        <dbReference type="Proteomes" id="UP001141336"/>
    </source>
</evidence>
<dbReference type="EMBL" id="JAPTGC010000011">
    <property type="protein sequence ID" value="MCZ0863224.1"/>
    <property type="molecule type" value="Genomic_DNA"/>
</dbReference>
<organism evidence="8 9">
    <name type="scientific">Methanocorpusculum vombati</name>
    <dbReference type="NCBI Taxonomy" id="3002864"/>
    <lineage>
        <taxon>Archaea</taxon>
        <taxon>Methanobacteriati</taxon>
        <taxon>Methanobacteriota</taxon>
        <taxon>Stenosarchaea group</taxon>
        <taxon>Methanomicrobia</taxon>
        <taxon>Methanomicrobiales</taxon>
        <taxon>Methanocorpusculaceae</taxon>
        <taxon>Methanocorpusculum</taxon>
    </lineage>
</organism>
<dbReference type="Pfam" id="PF04879">
    <property type="entry name" value="Molybdop_Fe4S4"/>
    <property type="match status" value="1"/>
</dbReference>
<evidence type="ECO:0000256" key="1">
    <source>
        <dbReference type="ARBA" id="ARBA00010312"/>
    </source>
</evidence>
<keyword evidence="4" id="KW-0560">Oxidoreductase</keyword>
<dbReference type="PANTHER" id="PTHR43105">
    <property type="entry name" value="RESPIRATORY NITRATE REDUCTASE"/>
    <property type="match status" value="1"/>
</dbReference>
<dbReference type="SUPFAM" id="SSF53706">
    <property type="entry name" value="Formate dehydrogenase/DMSO reductase, domains 1-3"/>
    <property type="match status" value="1"/>
</dbReference>
<keyword evidence="3" id="KW-0479">Metal-binding</keyword>